<dbReference type="InterPro" id="IPR015856">
    <property type="entry name" value="ABC_transpr_CbiO/EcfA_su"/>
</dbReference>
<dbReference type="PROSITE" id="PS00211">
    <property type="entry name" value="ABC_TRANSPORTER_1"/>
    <property type="match status" value="1"/>
</dbReference>
<evidence type="ECO:0000313" key="11">
    <source>
        <dbReference type="Proteomes" id="UP000823904"/>
    </source>
</evidence>
<dbReference type="PANTHER" id="PTHR43553:SF24">
    <property type="entry name" value="ENERGY-COUPLING FACTOR TRANSPORTER ATP-BINDING PROTEIN ECFA1"/>
    <property type="match status" value="1"/>
</dbReference>
<sequence length="282" mass="31357">MSIINVKNLIHKYMTYDDSENTQEIKAIDDMSFSVEKGEFIAILGRNGSGKSSLAKHINGLLLPTEGAVYVKGMDTRDQQQILKIRQSAGIVFQNPDNQIVGAVVDEDVAFGPENMGRPTEDIWKRVTKALEDVGMTAYREASPNRLSGGQKQRIAIAGIMAMEPECIILDEPTAMLDPQGRSHVLSLVKELNREKNITILMVTHHMEEVLLADRVIVMDEGKIAADGTPKEVFSQVEMLKELGLEVPPAAELAYKLRKEGVPIRDQIITKEELVEELCQFV</sequence>
<dbReference type="Gene3D" id="3.40.50.300">
    <property type="entry name" value="P-loop containing nucleotide triphosphate hydrolases"/>
    <property type="match status" value="1"/>
</dbReference>
<dbReference type="Pfam" id="PF00005">
    <property type="entry name" value="ABC_tran"/>
    <property type="match status" value="1"/>
</dbReference>
<proteinExistence type="inferred from homology"/>
<keyword evidence="3" id="KW-0813">Transport</keyword>
<evidence type="ECO:0000256" key="2">
    <source>
        <dbReference type="ARBA" id="ARBA00005417"/>
    </source>
</evidence>
<dbReference type="InterPro" id="IPR017871">
    <property type="entry name" value="ABC_transporter-like_CS"/>
</dbReference>
<dbReference type="InterPro" id="IPR003439">
    <property type="entry name" value="ABC_transporter-like_ATP-bd"/>
</dbReference>
<dbReference type="GO" id="GO:0042626">
    <property type="term" value="F:ATPase-coupled transmembrane transporter activity"/>
    <property type="evidence" value="ECO:0007669"/>
    <property type="project" value="TreeGrafter"/>
</dbReference>
<dbReference type="GO" id="GO:0016887">
    <property type="term" value="F:ATP hydrolysis activity"/>
    <property type="evidence" value="ECO:0007669"/>
    <property type="project" value="InterPro"/>
</dbReference>
<name>A0A9D2PG60_9FIRM</name>
<accession>A0A9D2PG60</accession>
<dbReference type="SUPFAM" id="SSF52540">
    <property type="entry name" value="P-loop containing nucleoside triphosphate hydrolases"/>
    <property type="match status" value="1"/>
</dbReference>
<dbReference type="FunFam" id="3.40.50.300:FF:000224">
    <property type="entry name" value="Energy-coupling factor transporter ATP-binding protein EcfA"/>
    <property type="match status" value="1"/>
</dbReference>
<keyword evidence="5" id="KW-0547">Nucleotide-binding</keyword>
<dbReference type="GO" id="GO:0005524">
    <property type="term" value="F:ATP binding"/>
    <property type="evidence" value="ECO:0007669"/>
    <property type="project" value="UniProtKB-KW"/>
</dbReference>
<dbReference type="NCBIfam" id="NF010167">
    <property type="entry name" value="PRK13648.1"/>
    <property type="match status" value="1"/>
</dbReference>
<reference evidence="10" key="1">
    <citation type="journal article" date="2021" name="PeerJ">
        <title>Extensive microbial diversity within the chicken gut microbiome revealed by metagenomics and culture.</title>
        <authorList>
            <person name="Gilroy R."/>
            <person name="Ravi A."/>
            <person name="Getino M."/>
            <person name="Pursley I."/>
            <person name="Horton D.L."/>
            <person name="Alikhan N.F."/>
            <person name="Baker D."/>
            <person name="Gharbi K."/>
            <person name="Hall N."/>
            <person name="Watson M."/>
            <person name="Adriaenssens E.M."/>
            <person name="Foster-Nyarko E."/>
            <person name="Jarju S."/>
            <person name="Secka A."/>
            <person name="Antonio M."/>
            <person name="Oren A."/>
            <person name="Chaudhuri R.R."/>
            <person name="La Ragione R."/>
            <person name="Hildebrand F."/>
            <person name="Pallen M.J."/>
        </authorList>
    </citation>
    <scope>NUCLEOTIDE SEQUENCE</scope>
    <source>
        <strain evidence="10">ChiSjej3B21-8574</strain>
    </source>
</reference>
<keyword evidence="8" id="KW-0472">Membrane</keyword>
<gene>
    <name evidence="10" type="ORF">H9754_05835</name>
</gene>
<dbReference type="CDD" id="cd03225">
    <property type="entry name" value="ABC_cobalt_CbiO_domain1"/>
    <property type="match status" value="1"/>
</dbReference>
<evidence type="ECO:0000256" key="7">
    <source>
        <dbReference type="ARBA" id="ARBA00022967"/>
    </source>
</evidence>
<keyword evidence="7" id="KW-1278">Translocase</keyword>
<comment type="caution">
    <text evidence="10">The sequence shown here is derived from an EMBL/GenBank/DDBJ whole genome shotgun (WGS) entry which is preliminary data.</text>
</comment>
<comment type="similarity">
    <text evidence="2">Belongs to the ABC transporter superfamily.</text>
</comment>
<keyword evidence="6" id="KW-0067">ATP-binding</keyword>
<evidence type="ECO:0000313" key="10">
    <source>
        <dbReference type="EMBL" id="HJC50087.1"/>
    </source>
</evidence>
<evidence type="ECO:0000256" key="8">
    <source>
        <dbReference type="ARBA" id="ARBA00023136"/>
    </source>
</evidence>
<dbReference type="InterPro" id="IPR027417">
    <property type="entry name" value="P-loop_NTPase"/>
</dbReference>
<organism evidence="10 11">
    <name type="scientific">Candidatus Anaerostipes avistercoris</name>
    <dbReference type="NCBI Taxonomy" id="2838462"/>
    <lineage>
        <taxon>Bacteria</taxon>
        <taxon>Bacillati</taxon>
        <taxon>Bacillota</taxon>
        <taxon>Clostridia</taxon>
        <taxon>Lachnospirales</taxon>
        <taxon>Lachnospiraceae</taxon>
        <taxon>Anaerostipes</taxon>
    </lineage>
</organism>
<feature type="domain" description="ABC transporter" evidence="9">
    <location>
        <begin position="4"/>
        <end position="246"/>
    </location>
</feature>
<dbReference type="InterPro" id="IPR003593">
    <property type="entry name" value="AAA+_ATPase"/>
</dbReference>
<reference evidence="10" key="2">
    <citation type="submission" date="2021-04" db="EMBL/GenBank/DDBJ databases">
        <authorList>
            <person name="Gilroy R."/>
        </authorList>
    </citation>
    <scope>NUCLEOTIDE SEQUENCE</scope>
    <source>
        <strain evidence="10">ChiSjej3B21-8574</strain>
    </source>
</reference>
<keyword evidence="4" id="KW-1003">Cell membrane</keyword>
<dbReference type="InterPro" id="IPR050095">
    <property type="entry name" value="ECF_ABC_transporter_ATP-bd"/>
</dbReference>
<evidence type="ECO:0000256" key="5">
    <source>
        <dbReference type="ARBA" id="ARBA00022741"/>
    </source>
</evidence>
<evidence type="ECO:0000259" key="9">
    <source>
        <dbReference type="PROSITE" id="PS50893"/>
    </source>
</evidence>
<dbReference type="NCBIfam" id="TIGR04520">
    <property type="entry name" value="ECF_ATPase_1"/>
    <property type="match status" value="1"/>
</dbReference>
<dbReference type="AlphaFoldDB" id="A0A9D2PG60"/>
<dbReference type="PROSITE" id="PS50893">
    <property type="entry name" value="ABC_TRANSPORTER_2"/>
    <property type="match status" value="1"/>
</dbReference>
<evidence type="ECO:0000256" key="4">
    <source>
        <dbReference type="ARBA" id="ARBA00022475"/>
    </source>
</evidence>
<comment type="subcellular location">
    <subcellularLocation>
        <location evidence="1">Cell membrane</location>
        <topology evidence="1">Peripheral membrane protein</topology>
    </subcellularLocation>
</comment>
<dbReference type="InterPro" id="IPR030947">
    <property type="entry name" value="EcfA_1"/>
</dbReference>
<dbReference type="SMART" id="SM00382">
    <property type="entry name" value="AAA"/>
    <property type="match status" value="1"/>
</dbReference>
<protein>
    <submittedName>
        <fullName evidence="10">Energy-coupling factor transporter ATPase</fullName>
    </submittedName>
</protein>
<dbReference type="Proteomes" id="UP000823904">
    <property type="component" value="Unassembled WGS sequence"/>
</dbReference>
<evidence type="ECO:0000256" key="1">
    <source>
        <dbReference type="ARBA" id="ARBA00004202"/>
    </source>
</evidence>
<dbReference type="EMBL" id="DWWD01000023">
    <property type="protein sequence ID" value="HJC50087.1"/>
    <property type="molecule type" value="Genomic_DNA"/>
</dbReference>
<evidence type="ECO:0000256" key="6">
    <source>
        <dbReference type="ARBA" id="ARBA00022840"/>
    </source>
</evidence>
<dbReference type="GO" id="GO:0043190">
    <property type="term" value="C:ATP-binding cassette (ABC) transporter complex"/>
    <property type="evidence" value="ECO:0007669"/>
    <property type="project" value="TreeGrafter"/>
</dbReference>
<dbReference type="PANTHER" id="PTHR43553">
    <property type="entry name" value="HEAVY METAL TRANSPORTER"/>
    <property type="match status" value="1"/>
</dbReference>
<evidence type="ECO:0000256" key="3">
    <source>
        <dbReference type="ARBA" id="ARBA00022448"/>
    </source>
</evidence>